<evidence type="ECO:0000256" key="6">
    <source>
        <dbReference type="SAM" id="Phobius"/>
    </source>
</evidence>
<dbReference type="InterPro" id="IPR051694">
    <property type="entry name" value="Immunoregulatory_rcpt-like"/>
</dbReference>
<proteinExistence type="predicted"/>
<keyword evidence="4 6" id="KW-0472">Membrane</keyword>
<feature type="region of interest" description="Disordered" evidence="5">
    <location>
        <begin position="177"/>
        <end position="238"/>
    </location>
</feature>
<evidence type="ECO:0000256" key="5">
    <source>
        <dbReference type="SAM" id="MobiDB-lite"/>
    </source>
</evidence>
<feature type="compositionally biased region" description="Polar residues" evidence="5">
    <location>
        <begin position="222"/>
        <end position="238"/>
    </location>
</feature>
<keyword evidence="8" id="KW-1185">Reference proteome</keyword>
<evidence type="ECO:0000256" key="1">
    <source>
        <dbReference type="ARBA" id="ARBA00004167"/>
    </source>
</evidence>
<feature type="compositionally biased region" description="Low complexity" evidence="5">
    <location>
        <begin position="184"/>
        <end position="221"/>
    </location>
</feature>
<evidence type="ECO:0000313" key="7">
    <source>
        <dbReference type="EMBL" id="KAL1842355.1"/>
    </source>
</evidence>
<comment type="subcellular location">
    <subcellularLocation>
        <location evidence="1">Membrane</location>
        <topology evidence="1">Single-pass membrane protein</topology>
    </subcellularLocation>
</comment>
<keyword evidence="3 6" id="KW-1133">Transmembrane helix</keyword>
<sequence>MTTLTDRERIILGDLTTVFTPPAHCTVAIGLGSKNDVAWWGQTCSPSRPRDHAGCWPPATELEDFRPPFSGGGFYSPGLSCPVGYRTACWAVEGGKSEWRVQFKMEPGETFVGCCPTGFNCWNLNGQTCISAVTSDAVPTASCQSGSYVNFGLTTLPNEFVTSMNLFAPMIQLAFKESDRPERTTTTTSSTTTTPSSSSRTSPGQSGSRATAPAEASDAASNGQTQQPSDNNSATADTDTGLSTGAVAGIAVGTAAFLLLIFAAAFFVWRRRRRGGIAYQPGPTNPADGISSPPTYYTGPSPPMSDAGMSSRADEIKPFPHYYVPGAGMPVEMGQGHERFEAPGLESQRAEMFAGPRQFGDHAQQQQPPAYYPQVWQQQQQLQTQGGGYPGMYAGGAGQGPVEMPAERYS</sequence>
<name>A0ABR3VKC8_HUMIN</name>
<feature type="transmembrane region" description="Helical" evidence="6">
    <location>
        <begin position="246"/>
        <end position="269"/>
    </location>
</feature>
<organism evidence="7 8">
    <name type="scientific">Humicola insolens</name>
    <name type="common">Soft-rot fungus</name>
    <dbReference type="NCBI Taxonomy" id="85995"/>
    <lineage>
        <taxon>Eukaryota</taxon>
        <taxon>Fungi</taxon>
        <taxon>Dikarya</taxon>
        <taxon>Ascomycota</taxon>
        <taxon>Pezizomycotina</taxon>
        <taxon>Sordariomycetes</taxon>
        <taxon>Sordariomycetidae</taxon>
        <taxon>Sordariales</taxon>
        <taxon>Chaetomiaceae</taxon>
        <taxon>Mycothermus</taxon>
    </lineage>
</organism>
<dbReference type="Proteomes" id="UP001583172">
    <property type="component" value="Unassembled WGS sequence"/>
</dbReference>
<reference evidence="7 8" key="1">
    <citation type="journal article" date="2024" name="Commun. Biol.">
        <title>Comparative genomic analysis of thermophilic fungi reveals convergent evolutionary adaptations and gene losses.</title>
        <authorList>
            <person name="Steindorff A.S."/>
            <person name="Aguilar-Pontes M.V."/>
            <person name="Robinson A.J."/>
            <person name="Andreopoulos B."/>
            <person name="LaButti K."/>
            <person name="Kuo A."/>
            <person name="Mondo S."/>
            <person name="Riley R."/>
            <person name="Otillar R."/>
            <person name="Haridas S."/>
            <person name="Lipzen A."/>
            <person name="Grimwood J."/>
            <person name="Schmutz J."/>
            <person name="Clum A."/>
            <person name="Reid I.D."/>
            <person name="Moisan M.C."/>
            <person name="Butler G."/>
            <person name="Nguyen T.T.M."/>
            <person name="Dewar K."/>
            <person name="Conant G."/>
            <person name="Drula E."/>
            <person name="Henrissat B."/>
            <person name="Hansel C."/>
            <person name="Singer S."/>
            <person name="Hutchinson M.I."/>
            <person name="de Vries R.P."/>
            <person name="Natvig D.O."/>
            <person name="Powell A.J."/>
            <person name="Tsang A."/>
            <person name="Grigoriev I.V."/>
        </authorList>
    </citation>
    <scope>NUCLEOTIDE SEQUENCE [LARGE SCALE GENOMIC DNA]</scope>
    <source>
        <strain evidence="7 8">CBS 620.91</strain>
    </source>
</reference>
<keyword evidence="2 6" id="KW-0812">Transmembrane</keyword>
<dbReference type="PANTHER" id="PTHR15549">
    <property type="entry name" value="PAIRED IMMUNOGLOBULIN-LIKE TYPE 2 RECEPTOR"/>
    <property type="match status" value="1"/>
</dbReference>
<accession>A0ABR3VKC8</accession>
<comment type="caution">
    <text evidence="7">The sequence shown here is derived from an EMBL/GenBank/DDBJ whole genome shotgun (WGS) entry which is preliminary data.</text>
</comment>
<feature type="region of interest" description="Disordered" evidence="5">
    <location>
        <begin position="378"/>
        <end position="410"/>
    </location>
</feature>
<evidence type="ECO:0000256" key="4">
    <source>
        <dbReference type="ARBA" id="ARBA00023136"/>
    </source>
</evidence>
<feature type="compositionally biased region" description="Gly residues" evidence="5">
    <location>
        <begin position="385"/>
        <end position="399"/>
    </location>
</feature>
<dbReference type="EMBL" id="JAZGSY010000046">
    <property type="protein sequence ID" value="KAL1842355.1"/>
    <property type="molecule type" value="Genomic_DNA"/>
</dbReference>
<gene>
    <name evidence="7" type="ORF">VTJ49DRAFT_5523</name>
</gene>
<evidence type="ECO:0000256" key="3">
    <source>
        <dbReference type="ARBA" id="ARBA00022989"/>
    </source>
</evidence>
<dbReference type="CDD" id="cd12087">
    <property type="entry name" value="TM_EGFR-like"/>
    <property type="match status" value="1"/>
</dbReference>
<protein>
    <submittedName>
        <fullName evidence="7">Uncharacterized protein</fullName>
    </submittedName>
</protein>
<evidence type="ECO:0000256" key="2">
    <source>
        <dbReference type="ARBA" id="ARBA00022692"/>
    </source>
</evidence>
<evidence type="ECO:0000313" key="8">
    <source>
        <dbReference type="Proteomes" id="UP001583172"/>
    </source>
</evidence>